<reference evidence="1 2" key="1">
    <citation type="journal article" date="2023" name="J. Hered.">
        <title>Chromosome-level genome of the wood stork (Mycteria americana) provides insight into avian chromosome evolution.</title>
        <authorList>
            <person name="Flamio R. Jr."/>
            <person name="Ramstad K.M."/>
        </authorList>
    </citation>
    <scope>NUCLEOTIDE SEQUENCE [LARGE SCALE GENOMIC DNA]</scope>
    <source>
        <strain evidence="1">JAX WOST 10</strain>
    </source>
</reference>
<dbReference type="EMBL" id="JAUNZN010000004">
    <property type="protein sequence ID" value="KAK4823185.1"/>
    <property type="molecule type" value="Genomic_DNA"/>
</dbReference>
<evidence type="ECO:0000313" key="2">
    <source>
        <dbReference type="Proteomes" id="UP001333110"/>
    </source>
</evidence>
<proteinExistence type="predicted"/>
<sequence>MAQALAGGLSPPRTVVQRLLMLPCSLQRRVAAVEPGVQECCRLRLQPYIYTALPLLDQEAEYVQRSCMQKCGLESTWLESSSAEKDLGVLTEKLKINQQLDSVVVKAEHILGCINRIISSKSGGVIIPLYSAIARLYLEFCVHFRAAQCREDVDKLEQVQPMVTKMIKARRLTDLMVLYPTQYRPGMMREETGRASRSIPGSKPGVTGRILGFLIMGQST</sequence>
<organism evidence="1 2">
    <name type="scientific">Mycteria americana</name>
    <name type="common">Wood stork</name>
    <dbReference type="NCBI Taxonomy" id="33587"/>
    <lineage>
        <taxon>Eukaryota</taxon>
        <taxon>Metazoa</taxon>
        <taxon>Chordata</taxon>
        <taxon>Craniata</taxon>
        <taxon>Vertebrata</taxon>
        <taxon>Euteleostomi</taxon>
        <taxon>Archelosauria</taxon>
        <taxon>Archosauria</taxon>
        <taxon>Dinosauria</taxon>
        <taxon>Saurischia</taxon>
        <taxon>Theropoda</taxon>
        <taxon>Coelurosauria</taxon>
        <taxon>Aves</taxon>
        <taxon>Neognathae</taxon>
        <taxon>Neoaves</taxon>
        <taxon>Aequornithes</taxon>
        <taxon>Ciconiiformes</taxon>
        <taxon>Ciconiidae</taxon>
        <taxon>Mycteria</taxon>
    </lineage>
</organism>
<keyword evidence="2" id="KW-1185">Reference proteome</keyword>
<dbReference type="PANTHER" id="PTHR33332">
    <property type="entry name" value="REVERSE TRANSCRIPTASE DOMAIN-CONTAINING PROTEIN"/>
    <property type="match status" value="1"/>
</dbReference>
<gene>
    <name evidence="1" type="ORF">QYF61_027089</name>
</gene>
<evidence type="ECO:0000313" key="1">
    <source>
        <dbReference type="EMBL" id="KAK4823185.1"/>
    </source>
</evidence>
<comment type="caution">
    <text evidence="1">The sequence shown here is derived from an EMBL/GenBank/DDBJ whole genome shotgun (WGS) entry which is preliminary data.</text>
</comment>
<protein>
    <submittedName>
        <fullName evidence="1">Uncharacterized protein</fullName>
    </submittedName>
</protein>
<accession>A0AAN7NCC5</accession>
<name>A0AAN7NCC5_MYCAM</name>
<dbReference type="Proteomes" id="UP001333110">
    <property type="component" value="Unassembled WGS sequence"/>
</dbReference>
<dbReference type="AlphaFoldDB" id="A0AAN7NCC5"/>